<dbReference type="KEGG" id="emc:129326439"/>
<dbReference type="SUPFAM" id="SSF81901">
    <property type="entry name" value="HCP-like"/>
    <property type="match status" value="1"/>
</dbReference>
<sequence length="1054" mass="118510">MLRLSHSPLSLPGRRFPESLYLNDVEGWFVLGGSKYILGVQGFFSPSSYYRSSTQASLQTEPPKLLQHLDLPQWFATCQEFKDAVFARLPLYQIQRAWKLWQAVSSPYNTDSWSAEAMPVWLFCPVYSTKCMTGTEDMSLCGTGQGWGKKKHAIPNTRLLLCSRGQALLGSHAVGSGKPRIPAGEKPYTPFCSGQFGEEFVNMETVASALFQRFEKRVAGLQDLAHLNNFYPQLLQAGCLGYSRALYLISTPHRTGLGLPLDSTKALKFGLLSAQADDRLSGMQLGHKHHLGVDGLPVDHDLSYAYYANVAAQTVADRELSREGQGSPLVVFDLTVLSTTTREETCHPEYEALAVQQRTSSPGEPRCWQWEAPYPRRREAVYTLLQRAVWRRGDQFVNMETVAGALFQRFEKRVAGLQDLARLNNFYPQLLQAGCLGYSRALYLISTLHRTGLGLPLDSTKTLKFGLLSAQADDRLSGMQLGHKHHLGVDGLPVDHDLSYAYYANVAAQTVADRELSREGQAFVEHIRLIDEDALKLQTKENDDLFVWLRFQARRGMAEAQQAVSRMLFWGQQGISSKLKEAVKFYEKGAARLKDPTLMYDYGVVLLKGHGVKQDIPKALDLLNQAAEQLSQPWDGITRSLRMTTGGPWSSGRRPTRWGTPWPPPTSGPSMPTASTRGKTEMRFPESLYLNDEEGWFVLGDSKYILGVQGFFGPSSYYRSSTQASLQTEPPKLLQHLDLPQWFATCQKFKDAVFARLPLYQLQRAWKLWQETCHPEYEALAVQQRTSSPGEPRCWQWEAPYPRRRAAVYTLLQRAVWRRGDQFVNMETVAGALFQRFEKRVAGLQDLAHLNNFYPQLLQAGCLGHSRALYLISTLHRTGLGLPLDSTKADDRLSGMQLGHKHHLGVDGLPVDHDLSYAYYANVAAQTVADRELSREGQAFVEHIRLTDEDALKLQTKENDDLFVWLRFQARRGMAEAQQAVSRMLFWGQQGISSKLKEAVKFYEKGAARLKDPTLMYDYGVVLLKGTVTVPVVPWTGGCSRQQSLISTASHNGK</sequence>
<evidence type="ECO:0000313" key="2">
    <source>
        <dbReference type="Proteomes" id="UP001190640"/>
    </source>
</evidence>
<evidence type="ECO:0000313" key="3">
    <source>
        <dbReference type="RefSeq" id="XP_054830573.1"/>
    </source>
</evidence>
<reference evidence="3" key="1">
    <citation type="submission" date="2025-08" db="UniProtKB">
        <authorList>
            <consortium name="RefSeq"/>
        </authorList>
    </citation>
    <scope>IDENTIFICATION</scope>
    <source>
        <tissue evidence="3">Blood</tissue>
    </source>
</reference>
<dbReference type="Proteomes" id="UP001190640">
    <property type="component" value="Chromosome 3"/>
</dbReference>
<dbReference type="InterPro" id="IPR006597">
    <property type="entry name" value="Sel1-like"/>
</dbReference>
<dbReference type="Gene3D" id="1.25.40.10">
    <property type="entry name" value="Tetratricopeptide repeat domain"/>
    <property type="match status" value="2"/>
</dbReference>
<feature type="region of interest" description="Disordered" evidence="1">
    <location>
        <begin position="645"/>
        <end position="678"/>
    </location>
</feature>
<protein>
    <submittedName>
        <fullName evidence="3">Uncharacterized protein LOC129326439</fullName>
    </submittedName>
</protein>
<dbReference type="PANTHER" id="PTHR44444">
    <property type="entry name" value="PROTEIN SEL-1 HOMOLOG 3"/>
    <property type="match status" value="1"/>
</dbReference>
<dbReference type="SMART" id="SM00671">
    <property type="entry name" value="SEL1"/>
    <property type="match status" value="8"/>
</dbReference>
<name>A0AA97J3B8_EUBMA</name>
<dbReference type="GeneID" id="129326439"/>
<dbReference type="Pfam" id="PF08238">
    <property type="entry name" value="Sel1"/>
    <property type="match status" value="5"/>
</dbReference>
<gene>
    <name evidence="3" type="primary">LOC129326439</name>
</gene>
<evidence type="ECO:0000256" key="1">
    <source>
        <dbReference type="SAM" id="MobiDB-lite"/>
    </source>
</evidence>
<keyword evidence="2" id="KW-1185">Reference proteome</keyword>
<dbReference type="AlphaFoldDB" id="A0AA97J3B8"/>
<proteinExistence type="predicted"/>
<organism evidence="2 3">
    <name type="scientific">Eublepharis macularius</name>
    <name type="common">Leopard gecko</name>
    <name type="synonym">Cyrtodactylus macularius</name>
    <dbReference type="NCBI Taxonomy" id="481883"/>
    <lineage>
        <taxon>Eukaryota</taxon>
        <taxon>Metazoa</taxon>
        <taxon>Chordata</taxon>
        <taxon>Craniata</taxon>
        <taxon>Vertebrata</taxon>
        <taxon>Euteleostomi</taxon>
        <taxon>Lepidosauria</taxon>
        <taxon>Squamata</taxon>
        <taxon>Bifurcata</taxon>
        <taxon>Gekkota</taxon>
        <taxon>Eublepharidae</taxon>
        <taxon>Eublepharinae</taxon>
        <taxon>Eublepharis</taxon>
    </lineage>
</organism>
<dbReference type="RefSeq" id="XP_054830573.1">
    <property type="nucleotide sequence ID" value="XM_054974598.1"/>
</dbReference>
<dbReference type="InterPro" id="IPR042756">
    <property type="entry name" value="Sel-1L3"/>
</dbReference>
<dbReference type="InterPro" id="IPR011990">
    <property type="entry name" value="TPR-like_helical_dom_sf"/>
</dbReference>
<accession>A0AA97J3B8</accession>
<dbReference type="PANTHER" id="PTHR44444:SF4">
    <property type="entry name" value="PROTEIN SEL-1 HOMOLOG 3 ISOFORM X1"/>
    <property type="match status" value="1"/>
</dbReference>